<dbReference type="OrthoDB" id="881647at2"/>
<dbReference type="Proteomes" id="UP000298337">
    <property type="component" value="Unassembled WGS sequence"/>
</dbReference>
<proteinExistence type="predicted"/>
<dbReference type="EMBL" id="SRLA01000001">
    <property type="protein sequence ID" value="TGE09546.1"/>
    <property type="molecule type" value="Genomic_DNA"/>
</dbReference>
<reference evidence="2 3" key="1">
    <citation type="submission" date="2019-04" db="EMBL/GenBank/DDBJ databases">
        <authorList>
            <person name="Feng G."/>
            <person name="Zhang J."/>
            <person name="Zhu H."/>
        </authorList>
    </citation>
    <scope>NUCLEOTIDE SEQUENCE [LARGE SCALE GENOMIC DNA]</scope>
    <source>
        <strain evidence="2 3">92R-1</strain>
    </source>
</reference>
<accession>A0A4Z0PA69</accession>
<evidence type="ECO:0000313" key="3">
    <source>
        <dbReference type="Proteomes" id="UP000298337"/>
    </source>
</evidence>
<dbReference type="RefSeq" id="WP_135430330.1">
    <property type="nucleotide sequence ID" value="NZ_SRLA01000001.1"/>
</dbReference>
<sequence length="226" mass="24687">MHKTLLFLSCAATLTAVSCNQDKQAAVDAATTPSADTAVVARDAAATEVTSTDADTAAYRTDADRLADRIAQDLRLTDTVVVTKVQKTYYTRGRRLQEANTRYATDTTGRYAALRSINDETDRSVKTIVTDPAQYNTYASNREAYYAGTPYTATTETTSTTTIRAAAPARRQGPAIVKYERDGGDVKIEYANGTKVKIDKDGERKTKYASGRKVKVDDDGERKVKN</sequence>
<feature type="region of interest" description="Disordered" evidence="1">
    <location>
        <begin position="202"/>
        <end position="226"/>
    </location>
</feature>
<comment type="caution">
    <text evidence="2">The sequence shown here is derived from an EMBL/GenBank/DDBJ whole genome shotgun (WGS) entry which is preliminary data.</text>
</comment>
<name>A0A4Z0PA69_9BACT</name>
<protein>
    <recommendedName>
        <fullName evidence="4">Centromere protein J C-terminal domain-containing protein</fullName>
    </recommendedName>
</protein>
<evidence type="ECO:0000256" key="1">
    <source>
        <dbReference type="SAM" id="MobiDB-lite"/>
    </source>
</evidence>
<keyword evidence="3" id="KW-1185">Reference proteome</keyword>
<gene>
    <name evidence="2" type="ORF">EU556_01545</name>
</gene>
<dbReference type="AlphaFoldDB" id="A0A4Z0PA69"/>
<dbReference type="PROSITE" id="PS51257">
    <property type="entry name" value="PROKAR_LIPOPROTEIN"/>
    <property type="match status" value="1"/>
</dbReference>
<evidence type="ECO:0008006" key="4">
    <source>
        <dbReference type="Google" id="ProtNLM"/>
    </source>
</evidence>
<feature type="compositionally biased region" description="Basic and acidic residues" evidence="1">
    <location>
        <begin position="214"/>
        <end position="226"/>
    </location>
</feature>
<evidence type="ECO:0000313" key="2">
    <source>
        <dbReference type="EMBL" id="TGE09546.1"/>
    </source>
</evidence>
<organism evidence="2 3">
    <name type="scientific">Hymenobacter fodinae</name>
    <dbReference type="NCBI Taxonomy" id="2510796"/>
    <lineage>
        <taxon>Bacteria</taxon>
        <taxon>Pseudomonadati</taxon>
        <taxon>Bacteroidota</taxon>
        <taxon>Cytophagia</taxon>
        <taxon>Cytophagales</taxon>
        <taxon>Hymenobacteraceae</taxon>
        <taxon>Hymenobacter</taxon>
    </lineage>
</organism>